<accession>A0A2T1NPT2</accession>
<dbReference type="AlphaFoldDB" id="A0A2T1NPT2"/>
<dbReference type="OrthoDB" id="9926029at2"/>
<proteinExistence type="predicted"/>
<gene>
    <name evidence="1" type="ORF">C7H61_00580</name>
</gene>
<comment type="caution">
    <text evidence="1">The sequence shown here is derived from an EMBL/GenBank/DDBJ whole genome shotgun (WGS) entry which is preliminary data.</text>
</comment>
<reference evidence="1 2" key="1">
    <citation type="submission" date="2018-03" db="EMBL/GenBank/DDBJ databases">
        <title>Mesoflavibacter sp. HG37 and Mesoflavibacter sp. HG96 sp.nov., two marine bacteria isolated from seawater of Western Pacific Ocean.</title>
        <authorList>
            <person name="Cheng H."/>
            <person name="Wu Y.-H."/>
            <person name="Guo L.-L."/>
            <person name="Xu X.-W."/>
        </authorList>
    </citation>
    <scope>NUCLEOTIDE SEQUENCE [LARGE SCALE GENOMIC DNA]</scope>
    <source>
        <strain evidence="1 2">KCTC 42117</strain>
    </source>
</reference>
<evidence type="ECO:0000313" key="1">
    <source>
        <dbReference type="EMBL" id="PSG94890.1"/>
    </source>
</evidence>
<organism evidence="1 2">
    <name type="scientific">Mesoflavibacter zeaxanthinifaciens subsp. sabulilitoris</name>
    <dbReference type="NCBI Taxonomy" id="1520893"/>
    <lineage>
        <taxon>Bacteria</taxon>
        <taxon>Pseudomonadati</taxon>
        <taxon>Bacteroidota</taxon>
        <taxon>Flavobacteriia</taxon>
        <taxon>Flavobacteriales</taxon>
        <taxon>Flavobacteriaceae</taxon>
        <taxon>Mesoflavibacter</taxon>
    </lineage>
</organism>
<dbReference type="EMBL" id="PXOT01000009">
    <property type="protein sequence ID" value="PSG94890.1"/>
    <property type="molecule type" value="Genomic_DNA"/>
</dbReference>
<evidence type="ECO:0000313" key="2">
    <source>
        <dbReference type="Proteomes" id="UP000238430"/>
    </source>
</evidence>
<name>A0A2T1NPT2_9FLAO</name>
<sequence length="234" mass="27536">MKAQDFYLNVKGADSITEKELIVKYKDGYKQTKKVKNSKKRKIKLNHLKKSELSFIKLKLNSDTLFLKNENTLLDIGVNISSGFKELFNDTLNVFLDTYPYKHAGSQFIVNRFSIDKLPEVEKILIVQINKNAYNVKWPTFKLEEHSEFFSNLIKDDFCNCMSDKEFDKTNYKQVFDSCITEPMTKIIPHLETTLKRYSYDNKDGKGYEERVTEFINGILLKVNLHYNENCYKE</sequence>
<protein>
    <submittedName>
        <fullName evidence="1">Uncharacterized protein</fullName>
    </submittedName>
</protein>
<dbReference type="Proteomes" id="UP000238430">
    <property type="component" value="Unassembled WGS sequence"/>
</dbReference>
<keyword evidence="2" id="KW-1185">Reference proteome</keyword>